<evidence type="ECO:0000313" key="4">
    <source>
        <dbReference type="Proteomes" id="UP001595462"/>
    </source>
</evidence>
<gene>
    <name evidence="3" type="ORF">ACFOSU_04905</name>
</gene>
<dbReference type="EMBL" id="JBHRSS010000003">
    <property type="protein sequence ID" value="MFC3103226.1"/>
    <property type="molecule type" value="Genomic_DNA"/>
</dbReference>
<dbReference type="InterPro" id="IPR002509">
    <property type="entry name" value="NODB_dom"/>
</dbReference>
<feature type="domain" description="NodB homology" evidence="2">
    <location>
        <begin position="88"/>
        <end position="339"/>
    </location>
</feature>
<reference evidence="4" key="1">
    <citation type="journal article" date="2019" name="Int. J. Syst. Evol. Microbiol.">
        <title>The Global Catalogue of Microorganisms (GCM) 10K type strain sequencing project: providing services to taxonomists for standard genome sequencing and annotation.</title>
        <authorList>
            <consortium name="The Broad Institute Genomics Platform"/>
            <consortium name="The Broad Institute Genome Sequencing Center for Infectious Disease"/>
            <person name="Wu L."/>
            <person name="Ma J."/>
        </authorList>
    </citation>
    <scope>NUCLEOTIDE SEQUENCE [LARGE SCALE GENOMIC DNA]</scope>
    <source>
        <strain evidence="4">KCTC 52640</strain>
    </source>
</reference>
<evidence type="ECO:0000256" key="1">
    <source>
        <dbReference type="ARBA" id="ARBA00022729"/>
    </source>
</evidence>
<evidence type="ECO:0000259" key="2">
    <source>
        <dbReference type="PROSITE" id="PS51677"/>
    </source>
</evidence>
<dbReference type="PROSITE" id="PS51677">
    <property type="entry name" value="NODB"/>
    <property type="match status" value="1"/>
</dbReference>
<dbReference type="Pfam" id="PF01522">
    <property type="entry name" value="Polysacc_deac_1"/>
    <property type="match status" value="1"/>
</dbReference>
<protein>
    <submittedName>
        <fullName evidence="3">Polysaccharide deacetylase family protein</fullName>
    </submittedName>
</protein>
<dbReference type="Gene3D" id="3.20.20.370">
    <property type="entry name" value="Glycoside hydrolase/deacetylase"/>
    <property type="match status" value="1"/>
</dbReference>
<dbReference type="InterPro" id="IPR051398">
    <property type="entry name" value="Polysacch_Deacetylase"/>
</dbReference>
<dbReference type="InterPro" id="IPR011330">
    <property type="entry name" value="Glyco_hydro/deAcase_b/a-brl"/>
</dbReference>
<dbReference type="PANTHER" id="PTHR34216">
    <property type="match status" value="1"/>
</dbReference>
<evidence type="ECO:0000313" key="3">
    <source>
        <dbReference type="EMBL" id="MFC3103226.1"/>
    </source>
</evidence>
<organism evidence="3 4">
    <name type="scientific">Salinisphaera aquimarina</name>
    <dbReference type="NCBI Taxonomy" id="2094031"/>
    <lineage>
        <taxon>Bacteria</taxon>
        <taxon>Pseudomonadati</taxon>
        <taxon>Pseudomonadota</taxon>
        <taxon>Gammaproteobacteria</taxon>
        <taxon>Salinisphaerales</taxon>
        <taxon>Salinisphaeraceae</taxon>
        <taxon>Salinisphaera</taxon>
    </lineage>
</organism>
<sequence>MLRDISYNLLKAVGAPAVYHRTCPPLGAVLMCHSIGQPRVREFNPNSKWRITPELLERAITCAQDMGFEAVTMETAADRLRGDGSDHPFFALTFDDGYADNLHAALPVCQRNRVPMTTYVTSGFVQRKHVAWWHLLEHLISGHETIRLSVQGRDTTFECTTLLDKHATFDRIAEWLTLASKSERAEFLEEVRSRYGSASREYADSLFLTESELQEFNRSDYACVGVHGASHCAFASLSMDEFYRESDESITYLTALTGTTPRHLAYPYGNSAAVTEHSFDLAYKQGFITGVTTRHGCLSRNENRLMALPRIPLFPADTENSLQCKLSGLTTLLARWRKQ</sequence>
<accession>A0ABV7EMX9</accession>
<proteinExistence type="predicted"/>
<dbReference type="PANTHER" id="PTHR34216:SF7">
    <property type="entry name" value="POLY-BETA-1,6-N-ACETYL-D-GLUCOSAMINE N-DEACETYLASE"/>
    <property type="match status" value="1"/>
</dbReference>
<keyword evidence="1" id="KW-0732">Signal</keyword>
<keyword evidence="4" id="KW-1185">Reference proteome</keyword>
<comment type="caution">
    <text evidence="3">The sequence shown here is derived from an EMBL/GenBank/DDBJ whole genome shotgun (WGS) entry which is preliminary data.</text>
</comment>
<dbReference type="RefSeq" id="WP_380687053.1">
    <property type="nucleotide sequence ID" value="NZ_JBHRSS010000003.1"/>
</dbReference>
<dbReference type="SUPFAM" id="SSF88713">
    <property type="entry name" value="Glycoside hydrolase/deacetylase"/>
    <property type="match status" value="1"/>
</dbReference>
<name>A0ABV7EMX9_9GAMM</name>
<dbReference type="Proteomes" id="UP001595462">
    <property type="component" value="Unassembled WGS sequence"/>
</dbReference>